<dbReference type="Pfam" id="PF00400">
    <property type="entry name" value="WD40"/>
    <property type="match status" value="1"/>
</dbReference>
<feature type="repeat" description="WD" evidence="3">
    <location>
        <begin position="325"/>
        <end position="367"/>
    </location>
</feature>
<reference evidence="5 6" key="1">
    <citation type="submission" date="2014-04" db="EMBL/GenBank/DDBJ databases">
        <authorList>
            <consortium name="DOE Joint Genome Institute"/>
            <person name="Kuo A."/>
            <person name="Kohler A."/>
            <person name="Nagy L.G."/>
            <person name="Floudas D."/>
            <person name="Copeland A."/>
            <person name="Barry K.W."/>
            <person name="Cichocki N."/>
            <person name="Veneault-Fourrey C."/>
            <person name="LaButti K."/>
            <person name="Lindquist E.A."/>
            <person name="Lipzen A."/>
            <person name="Lundell T."/>
            <person name="Morin E."/>
            <person name="Murat C."/>
            <person name="Sun H."/>
            <person name="Tunlid A."/>
            <person name="Henrissat B."/>
            <person name="Grigoriev I.V."/>
            <person name="Hibbett D.S."/>
            <person name="Martin F."/>
            <person name="Nordberg H.P."/>
            <person name="Cantor M.N."/>
            <person name="Hua S.X."/>
        </authorList>
    </citation>
    <scope>NUCLEOTIDE SEQUENCE [LARGE SCALE GENOMIC DNA]</scope>
    <source>
        <strain evidence="5 6">LaAM-08-1</strain>
    </source>
</reference>
<gene>
    <name evidence="5" type="ORF">K443DRAFT_13968</name>
</gene>
<evidence type="ECO:0000256" key="3">
    <source>
        <dbReference type="PROSITE-ProRule" id="PRU00221"/>
    </source>
</evidence>
<dbReference type="Proteomes" id="UP000054477">
    <property type="component" value="Unassembled WGS sequence"/>
</dbReference>
<feature type="compositionally biased region" description="Basic and acidic residues" evidence="4">
    <location>
        <begin position="642"/>
        <end position="652"/>
    </location>
</feature>
<dbReference type="PANTHER" id="PTHR46170:SF1">
    <property type="entry name" value="GATOR COMPLEX PROTEIN WDR59"/>
    <property type="match status" value="1"/>
</dbReference>
<feature type="compositionally biased region" description="Low complexity" evidence="4">
    <location>
        <begin position="843"/>
        <end position="864"/>
    </location>
</feature>
<dbReference type="GO" id="GO:0005774">
    <property type="term" value="C:vacuolar membrane"/>
    <property type="evidence" value="ECO:0007669"/>
    <property type="project" value="TreeGrafter"/>
</dbReference>
<dbReference type="SUPFAM" id="SSF50978">
    <property type="entry name" value="WD40 repeat-like"/>
    <property type="match status" value="1"/>
</dbReference>
<feature type="region of interest" description="Disordered" evidence="4">
    <location>
        <begin position="1"/>
        <end position="44"/>
    </location>
</feature>
<dbReference type="SMART" id="SM00320">
    <property type="entry name" value="WD40"/>
    <property type="match status" value="5"/>
</dbReference>
<dbReference type="PROSITE" id="PS50294">
    <property type="entry name" value="WD_REPEATS_REGION"/>
    <property type="match status" value="1"/>
</dbReference>
<feature type="region of interest" description="Disordered" evidence="4">
    <location>
        <begin position="1150"/>
        <end position="1201"/>
    </location>
</feature>
<protein>
    <recommendedName>
        <fullName evidence="7">RWD domain-containing protein</fullName>
    </recommendedName>
</protein>
<feature type="region of interest" description="Disordered" evidence="4">
    <location>
        <begin position="773"/>
        <end position="794"/>
    </location>
</feature>
<dbReference type="PANTHER" id="PTHR46170">
    <property type="entry name" value="GATOR COMPLEX PROTEIN WDR59"/>
    <property type="match status" value="1"/>
</dbReference>
<dbReference type="EMBL" id="KN838951">
    <property type="protein sequence ID" value="KIJ91968.1"/>
    <property type="molecule type" value="Genomic_DNA"/>
</dbReference>
<proteinExistence type="predicted"/>
<evidence type="ECO:0000256" key="2">
    <source>
        <dbReference type="ARBA" id="ARBA00022737"/>
    </source>
</evidence>
<evidence type="ECO:0000256" key="1">
    <source>
        <dbReference type="ARBA" id="ARBA00022574"/>
    </source>
</evidence>
<dbReference type="InterPro" id="IPR019775">
    <property type="entry name" value="WD40_repeat_CS"/>
</dbReference>
<feature type="region of interest" description="Disordered" evidence="4">
    <location>
        <begin position="840"/>
        <end position="864"/>
    </location>
</feature>
<organism evidence="5 6">
    <name type="scientific">Laccaria amethystina LaAM-08-1</name>
    <dbReference type="NCBI Taxonomy" id="1095629"/>
    <lineage>
        <taxon>Eukaryota</taxon>
        <taxon>Fungi</taxon>
        <taxon>Dikarya</taxon>
        <taxon>Basidiomycota</taxon>
        <taxon>Agaricomycotina</taxon>
        <taxon>Agaricomycetes</taxon>
        <taxon>Agaricomycetidae</taxon>
        <taxon>Agaricales</taxon>
        <taxon>Agaricineae</taxon>
        <taxon>Hydnangiaceae</taxon>
        <taxon>Laccaria</taxon>
    </lineage>
</organism>
<dbReference type="GO" id="GO:0035591">
    <property type="term" value="F:signaling adaptor activity"/>
    <property type="evidence" value="ECO:0007669"/>
    <property type="project" value="TreeGrafter"/>
</dbReference>
<dbReference type="OrthoDB" id="311712at2759"/>
<evidence type="ECO:0000256" key="4">
    <source>
        <dbReference type="SAM" id="MobiDB-lite"/>
    </source>
</evidence>
<name>A0A0C9WU74_9AGAR</name>
<keyword evidence="2" id="KW-0677">Repeat</keyword>
<reference evidence="6" key="2">
    <citation type="submission" date="2015-01" db="EMBL/GenBank/DDBJ databases">
        <title>Evolutionary Origins and Diversification of the Mycorrhizal Mutualists.</title>
        <authorList>
            <consortium name="DOE Joint Genome Institute"/>
            <consortium name="Mycorrhizal Genomics Consortium"/>
            <person name="Kohler A."/>
            <person name="Kuo A."/>
            <person name="Nagy L.G."/>
            <person name="Floudas D."/>
            <person name="Copeland A."/>
            <person name="Barry K.W."/>
            <person name="Cichocki N."/>
            <person name="Veneault-Fourrey C."/>
            <person name="LaButti K."/>
            <person name="Lindquist E.A."/>
            <person name="Lipzen A."/>
            <person name="Lundell T."/>
            <person name="Morin E."/>
            <person name="Murat C."/>
            <person name="Riley R."/>
            <person name="Ohm R."/>
            <person name="Sun H."/>
            <person name="Tunlid A."/>
            <person name="Henrissat B."/>
            <person name="Grigoriev I.V."/>
            <person name="Hibbett D.S."/>
            <person name="Martin F."/>
        </authorList>
    </citation>
    <scope>NUCLEOTIDE SEQUENCE [LARGE SCALE GENOMIC DNA]</scope>
    <source>
        <strain evidence="6">LaAM-08-1</strain>
    </source>
</reference>
<dbReference type="InterPro" id="IPR015943">
    <property type="entry name" value="WD40/YVTN_repeat-like_dom_sf"/>
</dbReference>
<dbReference type="PROSITE" id="PS00678">
    <property type="entry name" value="WD_REPEATS_1"/>
    <property type="match status" value="2"/>
</dbReference>
<dbReference type="InterPro" id="IPR049567">
    <property type="entry name" value="WDR59-like"/>
</dbReference>
<feature type="compositionally biased region" description="Polar residues" evidence="4">
    <location>
        <begin position="1"/>
        <end position="11"/>
    </location>
</feature>
<dbReference type="InterPro" id="IPR001680">
    <property type="entry name" value="WD40_rpt"/>
</dbReference>
<dbReference type="GO" id="GO:0035859">
    <property type="term" value="C:Seh1-associated complex"/>
    <property type="evidence" value="ECO:0007669"/>
    <property type="project" value="TreeGrafter"/>
</dbReference>
<evidence type="ECO:0000313" key="5">
    <source>
        <dbReference type="EMBL" id="KIJ91968.1"/>
    </source>
</evidence>
<dbReference type="HOGENOM" id="CLU_001497_3_0_1"/>
<evidence type="ECO:0000313" key="6">
    <source>
        <dbReference type="Proteomes" id="UP000054477"/>
    </source>
</evidence>
<dbReference type="Gene3D" id="2.130.10.10">
    <property type="entry name" value="YVTN repeat-like/Quinoprotein amine dehydrogenase"/>
    <property type="match status" value="1"/>
</dbReference>
<keyword evidence="6" id="KW-1185">Reference proteome</keyword>
<keyword evidence="1 3" id="KW-0853">WD repeat</keyword>
<feature type="region of interest" description="Disordered" evidence="4">
    <location>
        <begin position="465"/>
        <end position="486"/>
    </location>
</feature>
<dbReference type="InterPro" id="IPR036322">
    <property type="entry name" value="WD40_repeat_dom_sf"/>
</dbReference>
<dbReference type="PROSITE" id="PS50082">
    <property type="entry name" value="WD_REPEATS_2"/>
    <property type="match status" value="1"/>
</dbReference>
<accession>A0A0C9WU74</accession>
<feature type="compositionally biased region" description="Polar residues" evidence="4">
    <location>
        <begin position="1153"/>
        <end position="1166"/>
    </location>
</feature>
<feature type="compositionally biased region" description="Basic and acidic residues" evidence="4">
    <location>
        <begin position="12"/>
        <end position="35"/>
    </location>
</feature>
<evidence type="ECO:0008006" key="7">
    <source>
        <dbReference type="Google" id="ProtNLM"/>
    </source>
</evidence>
<dbReference type="GO" id="GO:0034198">
    <property type="term" value="P:cellular response to amino acid starvation"/>
    <property type="evidence" value="ECO:0007669"/>
    <property type="project" value="TreeGrafter"/>
</dbReference>
<dbReference type="GO" id="GO:1904263">
    <property type="term" value="P:positive regulation of TORC1 signaling"/>
    <property type="evidence" value="ECO:0007669"/>
    <property type="project" value="TreeGrafter"/>
</dbReference>
<feature type="region of interest" description="Disordered" evidence="4">
    <location>
        <begin position="593"/>
        <end position="660"/>
    </location>
</feature>
<sequence length="1340" mass="148646">MSPLSSASSSIEDLRTPGSRFRDKNQPSSAGERRPSWTPSLLADDDNSAIIIPPRSRARHVSQRRAARIDVENLPISLMEHSLSARRPSFAPQLPPDGLDIDRFRQEYVRATNSGSSERWRASEIPAVVPPDSPEDGNFRRSLEINMKDLVGDAVGNMSISPASRDVVLAARRGLFIIDLEAPFEVPRFLPQGGTWDVADVQWNPHPSRAEYIVSTSSEKLLIWNLLLVGKTSIQHILKSHYRAITDINWHTTECDTVVSTGIDSWLWAWDLREPRKPIFGLSPFKASGTQVKWNRQDGNILASSHSNEVLIWDRRKGSLPITEIRAHTSKIYGIDWSHHSSTEIVTCSLDKTIKTWNINDVTQPTSCIRTTYPIWRARTLPFGEGVLSLPQRSETTLEMYATAETQFPVETFEGHTDVVKEFVWRKGGRDEFQLITWSKDRTLRFWPIGADVMQRVGHTLALNRGRSRSRARSRHSDSAGDCDFPTTTFRNLPPAGFTDAHAKAVTAPVGYRAILAEVRAPLPPIHQVNSNVQPHLDSRASFYDSIEPQESTPKMSKSITMLGQSTMSRGAMGGKSLVRMDPFSWLASVKVGSKRGSSSGAGSGGDSTGASRVGSMSRTPSGIEVRDAEGCGKGRSGSRGRGGEDGRRDGEGSQSSTLQDEITTVLTKLAASKITLEKHDLTRKRSCTLGLHGPWGETSSVFMRITFTFPRDYPQATHPGGTPGVDLERNPLISVGDREYILKRLRAIRERKRPCLEACLRFLLYAEEGHIDGGSGSSSEDDEHSSTKKPKDFTISLMRNIKNLAEPRTSQGTFGPNGELITFFRAPPRVVRNVFRGLTETSSPPAEDQQQQAESQQQQPRLLQSPALVSDAVRRLGLSAQDREVKPLDPLRPENSANILRAMTNLLTVSRHKVRRDSDSRPLGEMSKNYSRFPRRSIVFMNDTTNIAGGDRKVALDYEFQGDSLSAVCETNAIAAREHRRYDHERVFRTLRTLFRAPGDDGDEDRSSIEDLNSFASETLARGVITRLYSDLCKGKDVQMLAMLSMLVLQTSHGATSHPSMRRRTSEAPGVHLSPLKIGGVDYFSITKSIKSNPPSPLWPYLPSPIAPTLTPSLSSSNSSRGSWSSLFNTGGMRQFIQDSLKEGLITPTELPISTSDPQFPSVRSASRAAPKSPGPKRKRTRKDSVIHSPNPAVSKSWNDTASLRPPRPFAVSFSSAGHRRPALSRLADSNIFLQEKEAVVFEPPVPDQESPEPLFSPELVKQFMFHVSFYAEMLFRWKLFNKRLELLKAVSHAAASAATTSPTFHVGIRGMCQYVLRGVDVSVLVTMAHRHDPPLDLE</sequence>
<dbReference type="STRING" id="1095629.A0A0C9WU74"/>